<evidence type="ECO:0000256" key="1">
    <source>
        <dbReference type="SAM" id="MobiDB-lite"/>
    </source>
</evidence>
<dbReference type="Pfam" id="PF14262">
    <property type="entry name" value="Cthe_2159"/>
    <property type="match status" value="1"/>
</dbReference>
<name>A0AAF0BJQ6_9LACT</name>
<reference evidence="3" key="1">
    <citation type="submission" date="2023-01" db="EMBL/GenBank/DDBJ databases">
        <title>Oxazolidinone resistance genes in florfenicol resistant enterococci from beef cattle and veal calves at slaughter.</title>
        <authorList>
            <person name="Biggel M."/>
        </authorList>
    </citation>
    <scope>NUCLEOTIDE SEQUENCE</scope>
    <source>
        <strain evidence="3">K79-1</strain>
    </source>
</reference>
<sequence length="631" mass="64345">MKFKMRKLNGKKTIMPILIAGLLLGACDQIVQGSSNSDSTTTSSEQASASSSVSDESNDATTDTYGTYEDEDLETSYVSEEAQTITLSDDGTEAADGVTVDGSTVTITQAGTYIIEGSLSDGQLQVSVGAEDKVNLIFNGVTINNEDGPTVYITEGEKVVATLASGTTNTLTDGTSYTLATDETEPDATFYSKADLVINGDGKLVVEGNYSNGIRSKDDLILVSGEYEVTAVNNALKGKDTVAILDGTYNLTTAQGDGIQANNEEDADSGNVYIDGGTYNINSGRDGIQAVTELAVQNADITIQTADGSTSTDIDTAESYKGLKATGTVEISSGMLNLNTAADGIHANSAISILGGEMAIASGDDGIHADEALTISDGTIDIQESYEGIESSVIQIEGGDISVVASDDGLNAGGGSDTETTTGTFGEDSFAGGQMGGGMDVDESKQLIITGGTLVVDSEGDGLDSNGTVDMSGGVVIINGTTTGGNGSLDYGSSFNITGGTLIAAGTSDMAQNASEGSQVSLGITYDTTQEANELISLLDEDGNVVVSFTPTKSYSHVVISSPDLITGTYTLVSGGENDGEESNGLYEGGTVTNGTELADLSVTDTITNLTSSGETATGMMGGGQPRQPAQ</sequence>
<evidence type="ECO:0000256" key="2">
    <source>
        <dbReference type="SAM" id="SignalP"/>
    </source>
</evidence>
<dbReference type="AlphaFoldDB" id="A0AAF0BJQ6"/>
<keyword evidence="2" id="KW-0732">Signal</keyword>
<feature type="compositionally biased region" description="Low complexity" evidence="1">
    <location>
        <begin position="34"/>
        <end position="67"/>
    </location>
</feature>
<evidence type="ECO:0000313" key="3">
    <source>
        <dbReference type="EMBL" id="WCG38522.1"/>
    </source>
</evidence>
<evidence type="ECO:0000313" key="4">
    <source>
        <dbReference type="Proteomes" id="UP001179483"/>
    </source>
</evidence>
<dbReference type="Proteomes" id="UP001179483">
    <property type="component" value="Chromosome"/>
</dbReference>
<dbReference type="EMBL" id="CP116590">
    <property type="protein sequence ID" value="WCG38522.1"/>
    <property type="molecule type" value="Genomic_DNA"/>
</dbReference>
<dbReference type="InterPro" id="IPR025584">
    <property type="entry name" value="Cthe_2159"/>
</dbReference>
<proteinExistence type="predicted"/>
<dbReference type="RefSeq" id="WP_271736550.1">
    <property type="nucleotide sequence ID" value="NZ_CP116590.1"/>
</dbReference>
<protein>
    <submittedName>
        <fullName evidence="3">Carbohydrate-binding domain-containing protein</fullName>
    </submittedName>
</protein>
<feature type="signal peptide" evidence="2">
    <location>
        <begin position="1"/>
        <end position="25"/>
    </location>
</feature>
<organism evidence="3 4">
    <name type="scientific">Aerococcus urinaeequi</name>
    <dbReference type="NCBI Taxonomy" id="51665"/>
    <lineage>
        <taxon>Bacteria</taxon>
        <taxon>Bacillati</taxon>
        <taxon>Bacillota</taxon>
        <taxon>Bacilli</taxon>
        <taxon>Lactobacillales</taxon>
        <taxon>Aerococcaceae</taxon>
        <taxon>Aerococcus</taxon>
    </lineage>
</organism>
<feature type="chain" id="PRO_5042064665" evidence="2">
    <location>
        <begin position="26"/>
        <end position="631"/>
    </location>
</feature>
<feature type="region of interest" description="Disordered" evidence="1">
    <location>
        <begin position="33"/>
        <end position="75"/>
    </location>
</feature>
<feature type="region of interest" description="Disordered" evidence="1">
    <location>
        <begin position="611"/>
        <end position="631"/>
    </location>
</feature>
<gene>
    <name evidence="3" type="ORF">PML80_04135</name>
</gene>
<dbReference type="PROSITE" id="PS51257">
    <property type="entry name" value="PROKAR_LIPOPROTEIN"/>
    <property type="match status" value="1"/>
</dbReference>
<accession>A0AAF0BJQ6</accession>